<dbReference type="Gene3D" id="3.30.70.370">
    <property type="match status" value="1"/>
</dbReference>
<reference evidence="1" key="1">
    <citation type="submission" date="2011-08" db="EMBL/GenBank/DDBJ databases">
        <title>Russian Staphylococcus aureus.</title>
        <authorList>
            <person name="Yamamoto T."/>
        </authorList>
    </citation>
    <scope>NUCLEOTIDE SEQUENCE</scope>
    <source>
        <strain evidence="1">16K</strain>
    </source>
</reference>
<dbReference type="AlphaFoldDB" id="H3K0M8"/>
<dbReference type="SUPFAM" id="SSF56672">
    <property type="entry name" value="DNA/RNA polymerases"/>
    <property type="match status" value="1"/>
</dbReference>
<name>H3K0M8_STAAU</name>
<evidence type="ECO:0008006" key="2">
    <source>
        <dbReference type="Google" id="ProtNLM"/>
    </source>
</evidence>
<dbReference type="Gene3D" id="1.10.150.20">
    <property type="entry name" value="5' to 3' exonuclease, C-terminal subdomain"/>
    <property type="match status" value="1"/>
</dbReference>
<dbReference type="EMBL" id="AB666466">
    <property type="protein sequence ID" value="BAL63158.1"/>
    <property type="molecule type" value="Genomic_DNA"/>
</dbReference>
<accession>H3K0M8</accession>
<sequence length="417" mass="47954">MFVGFIFFGDFLITQLHLRIISLNYTLSRPRQIKIKAKVSAQLSAIKEQIYMETRDKLMSLTQSDKTQQWLMDKSSNQDDIQQLQQQFSQQLDQQYNALLADEKAKLDQYVEVHQGLESLKEEIESEPITLNIDKLPDIKATMLERAKNDEHSDKIEKLFDRLEQALNGTNRLYTQLSLIGTRTHRITTKNFNLQGLPKAVQHTILPSKFKKVYTVDFKSFEPSVAAYMTQDSKLIDLLNQKDGLYDALLSELGLSDELRVFVKRAFIGSFLFGGNFKNPKFKLNQYVSEVQWLDAVSQFTKVIELKKHVEKSNSMPMPYSIEHDMSAFQGSSIMAIYVQTVASYIFKHILLKVYKAQCDQKTFKIIVPIHDAIMIECEDEEIAQNVGQLMKDTANQLFNGEFAHVTVEEIGGVDHE</sequence>
<evidence type="ECO:0000313" key="1">
    <source>
        <dbReference type="EMBL" id="BAL63158.1"/>
    </source>
</evidence>
<organism evidence="1">
    <name type="scientific">Staphylococcus aureus</name>
    <dbReference type="NCBI Taxonomy" id="1280"/>
    <lineage>
        <taxon>Bacteria</taxon>
        <taxon>Bacillati</taxon>
        <taxon>Bacillota</taxon>
        <taxon>Bacilli</taxon>
        <taxon>Bacillales</taxon>
        <taxon>Staphylococcaceae</taxon>
        <taxon>Staphylococcus</taxon>
    </lineage>
</organism>
<proteinExistence type="predicted"/>
<dbReference type="InterPro" id="IPR043502">
    <property type="entry name" value="DNA/RNA_pol_sf"/>
</dbReference>
<protein>
    <recommendedName>
        <fullName evidence="2">DNA-directed DNA polymerase family A palm domain-containing protein</fullName>
    </recommendedName>
</protein>